<reference evidence="2" key="2">
    <citation type="submission" date="2025-08" db="UniProtKB">
        <authorList>
            <consortium name="Ensembl"/>
        </authorList>
    </citation>
    <scope>IDENTIFICATION</scope>
</reference>
<dbReference type="AlphaFoldDB" id="H2Z769"/>
<dbReference type="Ensembl" id="ENSCSAVT00000013584.1">
    <property type="protein sequence ID" value="ENSCSAVP00000013431.1"/>
    <property type="gene ID" value="ENSCSAVG00000007877.1"/>
</dbReference>
<keyword evidence="3" id="KW-1185">Reference proteome</keyword>
<feature type="compositionally biased region" description="Polar residues" evidence="1">
    <location>
        <begin position="16"/>
        <end position="38"/>
    </location>
</feature>
<feature type="compositionally biased region" description="Basic and acidic residues" evidence="1">
    <location>
        <begin position="67"/>
        <end position="84"/>
    </location>
</feature>
<evidence type="ECO:0000313" key="2">
    <source>
        <dbReference type="Ensembl" id="ENSCSAVP00000013431.1"/>
    </source>
</evidence>
<feature type="region of interest" description="Disordered" evidence="1">
    <location>
        <begin position="110"/>
        <end position="164"/>
    </location>
</feature>
<name>H2Z769_CIOSA</name>
<reference evidence="3" key="1">
    <citation type="submission" date="2003-08" db="EMBL/GenBank/DDBJ databases">
        <authorList>
            <person name="Birren B."/>
            <person name="Nusbaum C."/>
            <person name="Abebe A."/>
            <person name="Abouelleil A."/>
            <person name="Adekoya E."/>
            <person name="Ait-zahra M."/>
            <person name="Allen N."/>
            <person name="Allen T."/>
            <person name="An P."/>
            <person name="Anderson M."/>
            <person name="Anderson S."/>
            <person name="Arachchi H."/>
            <person name="Armbruster J."/>
            <person name="Bachantsang P."/>
            <person name="Baldwin J."/>
            <person name="Barry A."/>
            <person name="Bayul T."/>
            <person name="Blitshsteyn B."/>
            <person name="Bloom T."/>
            <person name="Blye J."/>
            <person name="Boguslavskiy L."/>
            <person name="Borowsky M."/>
            <person name="Boukhgalter B."/>
            <person name="Brunache A."/>
            <person name="Butler J."/>
            <person name="Calixte N."/>
            <person name="Calvo S."/>
            <person name="Camarata J."/>
            <person name="Campo K."/>
            <person name="Chang J."/>
            <person name="Cheshatsang Y."/>
            <person name="Citroen M."/>
            <person name="Collymore A."/>
            <person name="Considine T."/>
            <person name="Cook A."/>
            <person name="Cooke P."/>
            <person name="Corum B."/>
            <person name="Cuomo C."/>
            <person name="David R."/>
            <person name="Dawoe T."/>
            <person name="Degray S."/>
            <person name="Dodge S."/>
            <person name="Dooley K."/>
            <person name="Dorje P."/>
            <person name="Dorjee K."/>
            <person name="Dorris L."/>
            <person name="Duffey N."/>
            <person name="Dupes A."/>
            <person name="Elkins T."/>
            <person name="Engels R."/>
            <person name="Erickson J."/>
            <person name="Farina A."/>
            <person name="Faro S."/>
            <person name="Ferreira P."/>
            <person name="Fischer H."/>
            <person name="Fitzgerald M."/>
            <person name="Foley K."/>
            <person name="Gage D."/>
            <person name="Galagan J."/>
            <person name="Gearin G."/>
            <person name="Gnerre S."/>
            <person name="Gnirke A."/>
            <person name="Goyette A."/>
            <person name="Graham J."/>
            <person name="Grandbois E."/>
            <person name="Gyaltsen K."/>
            <person name="Hafez N."/>
            <person name="Hagopian D."/>
            <person name="Hagos B."/>
            <person name="Hall J."/>
            <person name="Hatcher B."/>
            <person name="Heller A."/>
            <person name="Higgins H."/>
            <person name="Honan T."/>
            <person name="Horn A."/>
            <person name="Houde N."/>
            <person name="Hughes L."/>
            <person name="Hulme W."/>
            <person name="Husby E."/>
            <person name="Iliev I."/>
            <person name="Jaffe D."/>
            <person name="Jones C."/>
            <person name="Kamal M."/>
            <person name="Kamat A."/>
            <person name="Kamvysselis M."/>
            <person name="Karlsson E."/>
            <person name="Kells C."/>
            <person name="Kieu A."/>
            <person name="Kisner P."/>
            <person name="Kodira C."/>
            <person name="Kulbokas E."/>
            <person name="Labutti K."/>
            <person name="Lama D."/>
            <person name="Landers T."/>
            <person name="Leger J."/>
            <person name="Levine S."/>
            <person name="Lewis D."/>
            <person name="Lewis T."/>
            <person name="Lindblad-toh K."/>
            <person name="Liu X."/>
            <person name="Lokyitsang T."/>
            <person name="Lokyitsang Y."/>
            <person name="Lucien O."/>
            <person name="Lui A."/>
            <person name="Ma L.J."/>
            <person name="Mabbitt R."/>
            <person name="Macdonald J."/>
            <person name="Maclean C."/>
            <person name="Major J."/>
            <person name="Manning J."/>
            <person name="Marabella R."/>
            <person name="Maru K."/>
            <person name="Matthews C."/>
            <person name="Mauceli E."/>
            <person name="Mccarthy M."/>
            <person name="Mcdonough S."/>
            <person name="Mcghee T."/>
            <person name="Meldrim J."/>
            <person name="Meneus L."/>
            <person name="Mesirov J."/>
            <person name="Mihalev A."/>
            <person name="Mihova T."/>
            <person name="Mikkelsen T."/>
            <person name="Mlenga V."/>
            <person name="Moru K."/>
            <person name="Mozes J."/>
            <person name="Mulrain L."/>
            <person name="Munson G."/>
            <person name="Naylor J."/>
            <person name="Newes C."/>
            <person name="Nguyen C."/>
            <person name="Nguyen N."/>
            <person name="Nguyen T."/>
            <person name="Nicol R."/>
            <person name="Nielsen C."/>
            <person name="Nizzari M."/>
            <person name="Norbu C."/>
            <person name="Norbu N."/>
            <person name="O'donnell P."/>
            <person name="Okoawo O."/>
            <person name="O'leary S."/>
            <person name="Omotosho B."/>
            <person name="O'neill K."/>
            <person name="Osman S."/>
            <person name="Parker S."/>
            <person name="Perrin D."/>
            <person name="Phunkhang P."/>
            <person name="Piqani B."/>
            <person name="Purcell S."/>
            <person name="Rachupka T."/>
            <person name="Ramasamy U."/>
            <person name="Rameau R."/>
            <person name="Ray V."/>
            <person name="Raymond C."/>
            <person name="Retta R."/>
            <person name="Richardson S."/>
            <person name="Rise C."/>
            <person name="Rodriguez J."/>
            <person name="Rogers J."/>
            <person name="Rogov P."/>
            <person name="Rutman M."/>
            <person name="Schupbach R."/>
            <person name="Seaman C."/>
            <person name="Settipalli S."/>
            <person name="Sharpe T."/>
            <person name="Sheridan J."/>
            <person name="Sherpa N."/>
            <person name="Shi J."/>
            <person name="Smirnov S."/>
            <person name="Smith C."/>
            <person name="Sougnez C."/>
            <person name="Spencer B."/>
            <person name="Stalker J."/>
            <person name="Stange-thomann N."/>
            <person name="Stavropoulos S."/>
            <person name="Stetson K."/>
            <person name="Stone C."/>
            <person name="Stone S."/>
            <person name="Stubbs M."/>
            <person name="Talamas J."/>
            <person name="Tchuinga P."/>
            <person name="Tenzing P."/>
            <person name="Tesfaye S."/>
            <person name="Theodore J."/>
            <person name="Thoulutsang Y."/>
            <person name="Topham K."/>
            <person name="Towey S."/>
            <person name="Tsamla T."/>
            <person name="Tsomo N."/>
            <person name="Vallee D."/>
            <person name="Vassiliev H."/>
            <person name="Venkataraman V."/>
            <person name="Vinson J."/>
            <person name="Vo A."/>
            <person name="Wade C."/>
            <person name="Wang S."/>
            <person name="Wangchuk T."/>
            <person name="Wangdi T."/>
            <person name="Whittaker C."/>
            <person name="Wilkinson J."/>
            <person name="Wu Y."/>
            <person name="Wyman D."/>
            <person name="Yadav S."/>
            <person name="Yang S."/>
            <person name="Yang X."/>
            <person name="Yeager S."/>
            <person name="Yee E."/>
            <person name="Young G."/>
            <person name="Zainoun J."/>
            <person name="Zembeck L."/>
            <person name="Zimmer A."/>
            <person name="Zody M."/>
            <person name="Lander E."/>
        </authorList>
    </citation>
    <scope>NUCLEOTIDE SEQUENCE [LARGE SCALE GENOMIC DNA]</scope>
</reference>
<proteinExistence type="predicted"/>
<evidence type="ECO:0000313" key="3">
    <source>
        <dbReference type="Proteomes" id="UP000007875"/>
    </source>
</evidence>
<reference evidence="2" key="3">
    <citation type="submission" date="2025-09" db="UniProtKB">
        <authorList>
            <consortium name="Ensembl"/>
        </authorList>
    </citation>
    <scope>IDENTIFICATION</scope>
</reference>
<feature type="region of interest" description="Disordered" evidence="1">
    <location>
        <begin position="178"/>
        <end position="244"/>
    </location>
</feature>
<sequence length="244" mass="25038">TQPPPEDKKQPKPSFQFGTPVSTPSSSAGLNNAGSTNAAPAASEAPKFSGFKFGGKTVQPSNTKNTESSEKTPTKRKAADEEQSAKQQIVANNNNTVSFGVTTAAKRPLSKASLFGSSQTPEQQKTPSFGSKQTQPTPPTYGLKPDSSKTMFGSTQPTKTPMFGQTTHQATTNAVTPSAPFQLSTTGPATMVQPSNTISAAPPAAAESKPAAAGFTFGASKPTPFGSNTTGKPSEPAPTGLPSF</sequence>
<feature type="region of interest" description="Disordered" evidence="1">
    <location>
        <begin position="1"/>
        <end position="97"/>
    </location>
</feature>
<feature type="compositionally biased region" description="Polar residues" evidence="1">
    <location>
        <begin position="178"/>
        <end position="199"/>
    </location>
</feature>
<feature type="compositionally biased region" description="Polar residues" evidence="1">
    <location>
        <begin position="148"/>
        <end position="164"/>
    </location>
</feature>
<feature type="compositionally biased region" description="Polar residues" evidence="1">
    <location>
        <begin position="115"/>
        <end position="135"/>
    </location>
</feature>
<feature type="compositionally biased region" description="Polar residues" evidence="1">
    <location>
        <begin position="85"/>
        <end position="97"/>
    </location>
</feature>
<feature type="compositionally biased region" description="Basic and acidic residues" evidence="1">
    <location>
        <begin position="1"/>
        <end position="10"/>
    </location>
</feature>
<dbReference type="InParanoid" id="H2Z769"/>
<organism evidence="2 3">
    <name type="scientific">Ciona savignyi</name>
    <name type="common">Pacific transparent sea squirt</name>
    <dbReference type="NCBI Taxonomy" id="51511"/>
    <lineage>
        <taxon>Eukaryota</taxon>
        <taxon>Metazoa</taxon>
        <taxon>Chordata</taxon>
        <taxon>Tunicata</taxon>
        <taxon>Ascidiacea</taxon>
        <taxon>Phlebobranchia</taxon>
        <taxon>Cionidae</taxon>
        <taxon>Ciona</taxon>
    </lineage>
</organism>
<accession>H2Z769</accession>
<protein>
    <submittedName>
        <fullName evidence="2">Uncharacterized protein</fullName>
    </submittedName>
</protein>
<evidence type="ECO:0000256" key="1">
    <source>
        <dbReference type="SAM" id="MobiDB-lite"/>
    </source>
</evidence>
<dbReference type="HOGENOM" id="CLU_1140170_0_0_1"/>
<dbReference type="Proteomes" id="UP000007875">
    <property type="component" value="Unassembled WGS sequence"/>
</dbReference>
<feature type="compositionally biased region" description="Low complexity" evidence="1">
    <location>
        <begin position="200"/>
        <end position="213"/>
    </location>
</feature>